<dbReference type="InterPro" id="IPR051784">
    <property type="entry name" value="Nod_factor_ABC_transporter"/>
</dbReference>
<comment type="similarity">
    <text evidence="6">Belongs to the ABC-2 integral membrane protein family.</text>
</comment>
<dbReference type="PIRSF" id="PIRSF006648">
    <property type="entry name" value="DrrB"/>
    <property type="match status" value="1"/>
</dbReference>
<dbReference type="PANTHER" id="PTHR43229">
    <property type="entry name" value="NODULATION PROTEIN J"/>
    <property type="match status" value="1"/>
</dbReference>
<dbReference type="AlphaFoldDB" id="A0A233SM98"/>
<dbReference type="InterPro" id="IPR013525">
    <property type="entry name" value="ABC2_TM"/>
</dbReference>
<feature type="domain" description="ABC transmembrane type-2" evidence="7">
    <location>
        <begin position="44"/>
        <end position="272"/>
    </location>
</feature>
<evidence type="ECO:0000256" key="5">
    <source>
        <dbReference type="ARBA" id="ARBA00023251"/>
    </source>
</evidence>
<dbReference type="RefSeq" id="WP_094216343.1">
    <property type="nucleotide sequence ID" value="NZ_MCGQ01000010.1"/>
</dbReference>
<feature type="transmembrane region" description="Helical" evidence="6">
    <location>
        <begin position="135"/>
        <end position="153"/>
    </location>
</feature>
<evidence type="ECO:0000256" key="1">
    <source>
        <dbReference type="ARBA" id="ARBA00004141"/>
    </source>
</evidence>
<feature type="transmembrane region" description="Helical" evidence="6">
    <location>
        <begin position="246"/>
        <end position="266"/>
    </location>
</feature>
<evidence type="ECO:0000259" key="7">
    <source>
        <dbReference type="PROSITE" id="PS51012"/>
    </source>
</evidence>
<feature type="transmembrane region" description="Helical" evidence="6">
    <location>
        <begin position="78"/>
        <end position="101"/>
    </location>
</feature>
<keyword evidence="3 6" id="KW-1133">Transmembrane helix</keyword>
<feature type="transmembrane region" description="Helical" evidence="6">
    <location>
        <begin position="159"/>
        <end position="182"/>
    </location>
</feature>
<dbReference type="EMBL" id="MCGQ01000010">
    <property type="protein sequence ID" value="OXY96778.1"/>
    <property type="molecule type" value="Genomic_DNA"/>
</dbReference>
<dbReference type="GO" id="GO:0140359">
    <property type="term" value="F:ABC-type transporter activity"/>
    <property type="evidence" value="ECO:0007669"/>
    <property type="project" value="InterPro"/>
</dbReference>
<name>A0A233SM98_STRDA</name>
<organism evidence="8 9">
    <name type="scientific">Streptomyces diastatochromogenes</name>
    <dbReference type="NCBI Taxonomy" id="42236"/>
    <lineage>
        <taxon>Bacteria</taxon>
        <taxon>Bacillati</taxon>
        <taxon>Actinomycetota</taxon>
        <taxon>Actinomycetes</taxon>
        <taxon>Kitasatosporales</taxon>
        <taxon>Streptomycetaceae</taxon>
        <taxon>Streptomyces</taxon>
    </lineage>
</organism>
<dbReference type="Pfam" id="PF01061">
    <property type="entry name" value="ABC2_membrane"/>
    <property type="match status" value="1"/>
</dbReference>
<comment type="subcellular location">
    <subcellularLocation>
        <location evidence="6">Cell membrane</location>
        <topology evidence="6">Multi-pass membrane protein</topology>
    </subcellularLocation>
    <subcellularLocation>
        <location evidence="1">Membrane</location>
        <topology evidence="1">Multi-pass membrane protein</topology>
    </subcellularLocation>
</comment>
<evidence type="ECO:0000256" key="3">
    <source>
        <dbReference type="ARBA" id="ARBA00022989"/>
    </source>
</evidence>
<evidence type="ECO:0000256" key="4">
    <source>
        <dbReference type="ARBA" id="ARBA00023136"/>
    </source>
</evidence>
<keyword evidence="5" id="KW-0046">Antibiotic resistance</keyword>
<gene>
    <name evidence="8" type="ORF">BEK98_11205</name>
</gene>
<keyword evidence="9" id="KW-1185">Reference proteome</keyword>
<protein>
    <recommendedName>
        <fullName evidence="6">Transport permease protein</fullName>
    </recommendedName>
</protein>
<dbReference type="PROSITE" id="PS51012">
    <property type="entry name" value="ABC_TM2"/>
    <property type="match status" value="1"/>
</dbReference>
<feature type="transmembrane region" description="Helical" evidence="6">
    <location>
        <begin position="189"/>
        <end position="209"/>
    </location>
</feature>
<evidence type="ECO:0000313" key="9">
    <source>
        <dbReference type="Proteomes" id="UP000215483"/>
    </source>
</evidence>
<evidence type="ECO:0000313" key="8">
    <source>
        <dbReference type="EMBL" id="OXY96778.1"/>
    </source>
</evidence>
<proteinExistence type="inferred from homology"/>
<evidence type="ECO:0000256" key="2">
    <source>
        <dbReference type="ARBA" id="ARBA00022692"/>
    </source>
</evidence>
<dbReference type="InterPro" id="IPR000412">
    <property type="entry name" value="ABC_2_transport"/>
</dbReference>
<sequence length="274" mass="29339">MTSTALTLRSGRADTKPHGGVSWWLSDVWEMTLRNIRHTLRSPELVSFSLLQPVMFILLFTYVFGGAINIGGGRYAQFLLPGIFVQMALYGSAAGTTIGIATEMREGLMDRFRSMPMSRSAVLVGRTVSEIFRNAVTVAVTVLIGLLVGFRFLNGFLPALGGMLLLLLFGYAVSWFGAFIGLSVPNAEAAQAAGAVWIFPFTLISSAFVPTGTMPGWLQAYAAHSPMTAAVNALRALFSGGPAGSYVLQTVAWSIGLIVVFAPLSVRKYAASSR</sequence>
<keyword evidence="2 6" id="KW-0812">Transmembrane</keyword>
<comment type="caution">
    <text evidence="8">The sequence shown here is derived from an EMBL/GenBank/DDBJ whole genome shotgun (WGS) entry which is preliminary data.</text>
</comment>
<reference evidence="8 9" key="1">
    <citation type="submission" date="2016-07" db="EMBL/GenBank/DDBJ databases">
        <title>Draft genome of Streptomyces diastatochromogenes.</title>
        <authorList>
            <person name="Podduturi R."/>
            <person name="Lukassen M.B."/>
            <person name="Clausen N."/>
            <person name="Nielsen J.L."/>
            <person name="Jorgensen N.O."/>
        </authorList>
    </citation>
    <scope>NUCLEOTIDE SEQUENCE [LARGE SCALE GENOMIC DNA]</scope>
    <source>
        <strain evidence="8 9">DSM 40608</strain>
    </source>
</reference>
<keyword evidence="4 6" id="KW-0472">Membrane</keyword>
<keyword evidence="6" id="KW-0813">Transport</keyword>
<dbReference type="Proteomes" id="UP000215483">
    <property type="component" value="Unassembled WGS sequence"/>
</dbReference>
<dbReference type="GO" id="GO:0043190">
    <property type="term" value="C:ATP-binding cassette (ABC) transporter complex"/>
    <property type="evidence" value="ECO:0007669"/>
    <property type="project" value="InterPro"/>
</dbReference>
<dbReference type="OrthoDB" id="8988363at2"/>
<evidence type="ECO:0000256" key="6">
    <source>
        <dbReference type="RuleBase" id="RU361157"/>
    </source>
</evidence>
<dbReference type="InterPro" id="IPR047817">
    <property type="entry name" value="ABC2_TM_bact-type"/>
</dbReference>
<dbReference type="GO" id="GO:0046677">
    <property type="term" value="P:response to antibiotic"/>
    <property type="evidence" value="ECO:0007669"/>
    <property type="project" value="UniProtKB-KW"/>
</dbReference>
<keyword evidence="6" id="KW-1003">Cell membrane</keyword>
<dbReference type="PANTHER" id="PTHR43229:SF2">
    <property type="entry name" value="NODULATION PROTEIN J"/>
    <property type="match status" value="1"/>
</dbReference>
<feature type="transmembrane region" description="Helical" evidence="6">
    <location>
        <begin position="45"/>
        <end position="72"/>
    </location>
</feature>
<accession>A0A233SM98</accession>